<feature type="active site" description="Nucleophile" evidence="3">
    <location>
        <position position="184"/>
    </location>
</feature>
<feature type="domain" description="Glycosyl transferase family 1" evidence="6">
    <location>
        <begin position="736"/>
        <end position="895"/>
    </location>
</feature>
<evidence type="ECO:0000256" key="5">
    <source>
        <dbReference type="RuleBase" id="RU361196"/>
    </source>
</evidence>
<dbReference type="InterPro" id="IPR028995">
    <property type="entry name" value="Glyco_hydro_57/38_cen_sf"/>
</dbReference>
<dbReference type="GO" id="GO:0030979">
    <property type="term" value="P:alpha-glucan biosynthetic process"/>
    <property type="evidence" value="ECO:0007669"/>
    <property type="project" value="InterPro"/>
</dbReference>
<feature type="binding site" evidence="4">
    <location>
        <position position="397"/>
    </location>
    <ligand>
        <name>substrate</name>
    </ligand>
</feature>
<sequence>MKEGYFSLVLHAHLPYVRHREPDRLEERWLFEALTESYIPMLWELEAAQVQEALTISISPPVMEMLADPLLQTRYEQYLARTEELLVKEAKRTSATKEERDLTSFYQKRFQKITSFYLRWDKNVLNGFRALQDQNMIRCITSAATHAFLPYVKTKAAVRSQIVEALSCFERHFGHRPTGFWLPECAFAPGIDRILVEEGVRYTFVDEHALLYADPQPGKGSGAPVYSPHGLVLFPRHTRLSGKVWSSTLGYPGDADYREFYRDIAYERDESYILPYIHPEGIRIDTGIKHRRITGQQEEKATYVREWAEGKVHRHAADFVEAIQAEVAQHGGQSDPPYMMVTPFDAELFGHWWFEGPEWLGAVLRAEQAGYRLLTAETYVHRHYRDLETVHVSFSTWGREGYGSVWLNEKNEMLYRAHHRMERDLASVSALYRKQGALEERARKQLVREWMLAVSSDWAFILDGETASQYAEERFLTHLRRFDEIKERLQQQTVEETWLTKIEEDFPFLADVNADLFYSPHDAYIEEQYGNQQRQGKQTIMMLSWEFPPLIVGGLARHVFDLSRMLQQAGNDVHVITADLPGYPAYEVNQGVHVHRVKGAQPRAESFYDWVGSLNIAMYEYARKLARNHPFTLIHAHDWLVGLCATALKARLSLPLLATIHATEHGRNNGIHTDLQKRINEQEQELTAAADRVIVCSEFMKQELQTIFSLPAEKLTVIPNGVDQALIRTETENVLAGGQPFTVFSIGRMVKEKGFHTLLEAAALVKERQLDIRFVIAGKGPLLHEYEQQVLANNLEEYIRFLGFICDEERNEWLQRCDAAVFPSLYEPFGIVALEAMAAGVATIVAETGGLATIIADQINGLTFRPEDAEGLLTEVLDLYSNPGKRERLAAQARQDVQTTYSWPAIARQTEEEYSRCYTEKDDGLKIEKEA</sequence>
<feature type="active site" description="Proton donor" evidence="3">
    <location>
        <position position="345"/>
    </location>
</feature>
<evidence type="ECO:0000256" key="4">
    <source>
        <dbReference type="PIRSR" id="PIRSR640042-2"/>
    </source>
</evidence>
<dbReference type="EMBL" id="JAMBOL010000001">
    <property type="protein sequence ID" value="MCM3712888.1"/>
    <property type="molecule type" value="Genomic_DNA"/>
</dbReference>
<evidence type="ECO:0000256" key="2">
    <source>
        <dbReference type="ARBA" id="ARBA00023277"/>
    </source>
</evidence>
<dbReference type="Gene3D" id="3.20.110.10">
    <property type="entry name" value="Glycoside hydrolase 38, N terminal domain"/>
    <property type="match status" value="1"/>
</dbReference>
<dbReference type="GO" id="GO:0003844">
    <property type="term" value="F:1,4-alpha-glucan branching enzyme activity"/>
    <property type="evidence" value="ECO:0007669"/>
    <property type="project" value="InterPro"/>
</dbReference>
<dbReference type="RefSeq" id="WP_251221733.1">
    <property type="nucleotide sequence ID" value="NZ_JAMBOL010000001.1"/>
</dbReference>
<evidence type="ECO:0000259" key="7">
    <source>
        <dbReference type="Pfam" id="PF03065"/>
    </source>
</evidence>
<name>A0A9X2DPV2_9BACI</name>
<feature type="binding site" evidence="4">
    <location>
        <position position="457"/>
    </location>
    <ligand>
        <name>substrate</name>
    </ligand>
</feature>
<dbReference type="Pfam" id="PF09210">
    <property type="entry name" value="BE_C"/>
    <property type="match status" value="1"/>
</dbReference>
<feature type="binding site" evidence="4">
    <location>
        <position position="253"/>
    </location>
    <ligand>
        <name>substrate</name>
    </ligand>
</feature>
<keyword evidence="2 5" id="KW-0119">Carbohydrate metabolism</keyword>
<dbReference type="InterPro" id="IPR040042">
    <property type="entry name" value="Branching_enz_MT3115-like"/>
</dbReference>
<dbReference type="Pfam" id="PF03065">
    <property type="entry name" value="Glyco_hydro_57"/>
    <property type="match status" value="1"/>
</dbReference>
<dbReference type="InterPro" id="IPR011330">
    <property type="entry name" value="Glyco_hydro/deAcase_b/a-brl"/>
</dbReference>
<feature type="domain" description="Glycosyltransferase subfamily 4-like N-terminal" evidence="9">
    <location>
        <begin position="552"/>
        <end position="724"/>
    </location>
</feature>
<dbReference type="AlphaFoldDB" id="A0A9X2DPV2"/>
<dbReference type="Pfam" id="PF13439">
    <property type="entry name" value="Glyco_transf_4"/>
    <property type="match status" value="1"/>
</dbReference>
<protein>
    <submittedName>
        <fullName evidence="10">DUF1957 domain-containing protein</fullName>
    </submittedName>
</protein>
<feature type="domain" description="1,4-alpha-glucan branching enzyme C-terminal" evidence="8">
    <location>
        <begin position="419"/>
        <end position="517"/>
    </location>
</feature>
<evidence type="ECO:0000256" key="3">
    <source>
        <dbReference type="PIRSR" id="PIRSR640042-1"/>
    </source>
</evidence>
<dbReference type="SUPFAM" id="SSF88713">
    <property type="entry name" value="Glycoside hydrolase/deacetylase"/>
    <property type="match status" value="1"/>
</dbReference>
<dbReference type="SUPFAM" id="SSF53756">
    <property type="entry name" value="UDP-Glycosyltransferase/glycogen phosphorylase"/>
    <property type="match status" value="1"/>
</dbReference>
<gene>
    <name evidence="10" type="ORF">M3202_02255</name>
</gene>
<evidence type="ECO:0000259" key="6">
    <source>
        <dbReference type="Pfam" id="PF00534"/>
    </source>
</evidence>
<dbReference type="GO" id="GO:0005576">
    <property type="term" value="C:extracellular region"/>
    <property type="evidence" value="ECO:0007669"/>
    <property type="project" value="TreeGrafter"/>
</dbReference>
<dbReference type="PANTHER" id="PTHR41695:SF1">
    <property type="entry name" value="1,4-ALPHA-GLUCAN BRANCHING ENZYME TK1436"/>
    <property type="match status" value="1"/>
</dbReference>
<proteinExistence type="inferred from homology"/>
<dbReference type="SUPFAM" id="SSF88688">
    <property type="entry name" value="Families 57/38 glycoside transferase middle domain"/>
    <property type="match status" value="1"/>
</dbReference>
<dbReference type="PANTHER" id="PTHR41695">
    <property type="entry name" value="1,4-ALPHA-GLUCAN BRANCHING ENZYME RV3031-RELATED"/>
    <property type="match status" value="1"/>
</dbReference>
<dbReference type="Proteomes" id="UP001139179">
    <property type="component" value="Unassembled WGS sequence"/>
</dbReference>
<dbReference type="InterPro" id="IPR004300">
    <property type="entry name" value="Glyco_hydro_57_N"/>
</dbReference>
<comment type="caution">
    <text evidence="10">The sequence shown here is derived from an EMBL/GenBank/DDBJ whole genome shotgun (WGS) entry which is preliminary data.</text>
</comment>
<keyword evidence="11" id="KW-1185">Reference proteome</keyword>
<dbReference type="InterPro" id="IPR037090">
    <property type="entry name" value="57_glycoside_trans_central"/>
</dbReference>
<feature type="binding site" evidence="4">
    <location>
        <position position="236"/>
    </location>
    <ligand>
        <name>substrate</name>
    </ligand>
</feature>
<evidence type="ECO:0000259" key="9">
    <source>
        <dbReference type="Pfam" id="PF13439"/>
    </source>
</evidence>
<comment type="similarity">
    <text evidence="1 5">Belongs to the glycosyl hydrolase 57 family.</text>
</comment>
<reference evidence="10" key="1">
    <citation type="submission" date="2022-05" db="EMBL/GenBank/DDBJ databases">
        <title>Comparative Genomics of Spacecraft Associated Microbes.</title>
        <authorList>
            <person name="Tran M.T."/>
            <person name="Wright A."/>
            <person name="Seuylemezian A."/>
            <person name="Eisen J."/>
            <person name="Coil D."/>
        </authorList>
    </citation>
    <scope>NUCLEOTIDE SEQUENCE</scope>
    <source>
        <strain evidence="10">214.1.1</strain>
    </source>
</reference>
<evidence type="ECO:0000313" key="10">
    <source>
        <dbReference type="EMBL" id="MCM3712888.1"/>
    </source>
</evidence>
<dbReference type="CDD" id="cd10792">
    <property type="entry name" value="GH57N_AmyC_like"/>
    <property type="match status" value="1"/>
</dbReference>
<dbReference type="InterPro" id="IPR001296">
    <property type="entry name" value="Glyco_trans_1"/>
</dbReference>
<evidence type="ECO:0000313" key="11">
    <source>
        <dbReference type="Proteomes" id="UP001139179"/>
    </source>
</evidence>
<dbReference type="Gene3D" id="1.20.1430.10">
    <property type="entry name" value="Families 57/38 glycoside transferase, middle domain"/>
    <property type="match status" value="1"/>
</dbReference>
<dbReference type="CDD" id="cd03801">
    <property type="entry name" value="GT4_PimA-like"/>
    <property type="match status" value="1"/>
</dbReference>
<feature type="domain" description="Glycoside hydrolase family 57 N-terminal" evidence="7">
    <location>
        <begin position="8"/>
        <end position="321"/>
    </location>
</feature>
<dbReference type="InterPro" id="IPR015293">
    <property type="entry name" value="BE_C"/>
</dbReference>
<organism evidence="10 11">
    <name type="scientific">Halalkalibacter oceani</name>
    <dbReference type="NCBI Taxonomy" id="1653776"/>
    <lineage>
        <taxon>Bacteria</taxon>
        <taxon>Bacillati</taxon>
        <taxon>Bacillota</taxon>
        <taxon>Bacilli</taxon>
        <taxon>Bacillales</taxon>
        <taxon>Bacillaceae</taxon>
        <taxon>Halalkalibacter</taxon>
    </lineage>
</organism>
<dbReference type="Gene3D" id="3.40.50.2000">
    <property type="entry name" value="Glycogen Phosphorylase B"/>
    <property type="match status" value="2"/>
</dbReference>
<dbReference type="InterPro" id="IPR028098">
    <property type="entry name" value="Glyco_trans_4-like_N"/>
</dbReference>
<dbReference type="InterPro" id="IPR027291">
    <property type="entry name" value="Glyco_hydro_38_N_sf"/>
</dbReference>
<evidence type="ECO:0000259" key="8">
    <source>
        <dbReference type="Pfam" id="PF09210"/>
    </source>
</evidence>
<accession>A0A9X2DPV2</accession>
<dbReference type="Pfam" id="PF00534">
    <property type="entry name" value="Glycos_transf_1"/>
    <property type="match status" value="1"/>
</dbReference>
<evidence type="ECO:0000256" key="1">
    <source>
        <dbReference type="ARBA" id="ARBA00006821"/>
    </source>
</evidence>